<name>A0A5B0QTP7_PUCGR</name>
<protein>
    <submittedName>
        <fullName evidence="1">Uncharacterized protein</fullName>
    </submittedName>
</protein>
<evidence type="ECO:0000313" key="3">
    <source>
        <dbReference type="Proteomes" id="UP000324748"/>
    </source>
</evidence>
<dbReference type="EMBL" id="VSWC01000003">
    <property type="protein sequence ID" value="KAA1116661.1"/>
    <property type="molecule type" value="Genomic_DNA"/>
</dbReference>
<proteinExistence type="predicted"/>
<evidence type="ECO:0000313" key="4">
    <source>
        <dbReference type="Proteomes" id="UP000325313"/>
    </source>
</evidence>
<dbReference type="AlphaFoldDB" id="A0A5B0QTP7"/>
<sequence>MISKTQSMVSFRDFPRGLNVIKTKRILALAVVLHILCSLMTQTLGAGRDPVRKLLSWNSFSAKVGNAVGIERSRPLFTRSKTMSVYREQLDPFPTEESLQRELDDLIAAGLAGVEDQSSRSRVNEIAALEHDRLYNPSPRTGHFGNELLLIYEMTRSPLHGETASELVKVVEMALTALVTIYTSTYHPKKIGLHLAAYVLFVRIYKENARLLAEMEKGRIPSMLDGKPLFEKLDSTVEVQVPAIDEYKSSIELH</sequence>
<comment type="caution">
    <text evidence="1">The sequence shown here is derived from an EMBL/GenBank/DDBJ whole genome shotgun (WGS) entry which is preliminary data.</text>
</comment>
<organism evidence="1 3">
    <name type="scientific">Puccinia graminis f. sp. tritici</name>
    <dbReference type="NCBI Taxonomy" id="56615"/>
    <lineage>
        <taxon>Eukaryota</taxon>
        <taxon>Fungi</taxon>
        <taxon>Dikarya</taxon>
        <taxon>Basidiomycota</taxon>
        <taxon>Pucciniomycotina</taxon>
        <taxon>Pucciniomycetes</taxon>
        <taxon>Pucciniales</taxon>
        <taxon>Pucciniaceae</taxon>
        <taxon>Puccinia</taxon>
    </lineage>
</organism>
<dbReference type="EMBL" id="VDEP01000237">
    <property type="protein sequence ID" value="KAA1121670.1"/>
    <property type="molecule type" value="Genomic_DNA"/>
</dbReference>
<dbReference type="Proteomes" id="UP000325313">
    <property type="component" value="Unassembled WGS sequence"/>
</dbReference>
<dbReference type="Proteomes" id="UP000324748">
    <property type="component" value="Unassembled WGS sequence"/>
</dbReference>
<reference evidence="3 4" key="1">
    <citation type="submission" date="2019-05" db="EMBL/GenBank/DDBJ databases">
        <title>Emergence of the Ug99 lineage of the wheat stem rust pathogen through somatic hybridization.</title>
        <authorList>
            <person name="Li F."/>
            <person name="Upadhyaya N.M."/>
            <person name="Sperschneider J."/>
            <person name="Matny O."/>
            <person name="Nguyen-Phuc H."/>
            <person name="Mago R."/>
            <person name="Raley C."/>
            <person name="Miller M.E."/>
            <person name="Silverstein K.A.T."/>
            <person name="Henningsen E."/>
            <person name="Hirsch C.D."/>
            <person name="Visser B."/>
            <person name="Pretorius Z.A."/>
            <person name="Steffenson B.J."/>
            <person name="Schwessinger B."/>
            <person name="Dodds P.N."/>
            <person name="Figueroa M."/>
        </authorList>
    </citation>
    <scope>NUCLEOTIDE SEQUENCE [LARGE SCALE GENOMIC DNA]</scope>
    <source>
        <strain evidence="1">21-0</strain>
        <strain evidence="2 4">Ug99</strain>
    </source>
</reference>
<evidence type="ECO:0000313" key="1">
    <source>
        <dbReference type="EMBL" id="KAA1116661.1"/>
    </source>
</evidence>
<accession>A0A5B0QTP7</accession>
<evidence type="ECO:0000313" key="2">
    <source>
        <dbReference type="EMBL" id="KAA1121670.1"/>
    </source>
</evidence>
<keyword evidence="3" id="KW-1185">Reference proteome</keyword>
<gene>
    <name evidence="1" type="ORF">PGT21_021884</name>
    <name evidence="2" type="ORF">PGTUg99_014518</name>
</gene>